<keyword evidence="1" id="KW-1133">Transmembrane helix</keyword>
<evidence type="ECO:0000313" key="2">
    <source>
        <dbReference type="EMBL" id="DAE31600.1"/>
    </source>
</evidence>
<evidence type="ECO:0000256" key="1">
    <source>
        <dbReference type="SAM" id="Phobius"/>
    </source>
</evidence>
<name>A0A8S5RJN6_9VIRU</name>
<keyword evidence="1" id="KW-0812">Transmembrane</keyword>
<keyword evidence="1" id="KW-0472">Membrane</keyword>
<protein>
    <submittedName>
        <fullName evidence="2">Uncharacterized protein</fullName>
    </submittedName>
</protein>
<sequence>MSFIRIWIIYYTLHKISKVLEYCVSIIFISIFVSIQNPFVVPFYFLSISTKRKVYRTSIIICCLNLWSKVK</sequence>
<proteinExistence type="predicted"/>
<dbReference type="EMBL" id="BK059109">
    <property type="protein sequence ID" value="DAE31600.1"/>
    <property type="molecule type" value="Genomic_DNA"/>
</dbReference>
<organism evidence="2">
    <name type="scientific">virus sp. ctBM815</name>
    <dbReference type="NCBI Taxonomy" id="2825806"/>
    <lineage>
        <taxon>Viruses</taxon>
    </lineage>
</organism>
<feature type="transmembrane region" description="Helical" evidence="1">
    <location>
        <begin position="19"/>
        <end position="46"/>
    </location>
</feature>
<accession>A0A8S5RJN6</accession>
<reference evidence="2" key="1">
    <citation type="journal article" date="2021" name="Proc. Natl. Acad. Sci. U.S.A.">
        <title>A Catalog of Tens of Thousands of Viruses from Human Metagenomes Reveals Hidden Associations with Chronic Diseases.</title>
        <authorList>
            <person name="Tisza M.J."/>
            <person name="Buck C.B."/>
        </authorList>
    </citation>
    <scope>NUCLEOTIDE SEQUENCE</scope>
    <source>
        <strain evidence="2">CtBM815</strain>
    </source>
</reference>